<organism evidence="1 2">
    <name type="scientific">Pocillopora meandrina</name>
    <dbReference type="NCBI Taxonomy" id="46732"/>
    <lineage>
        <taxon>Eukaryota</taxon>
        <taxon>Metazoa</taxon>
        <taxon>Cnidaria</taxon>
        <taxon>Anthozoa</taxon>
        <taxon>Hexacorallia</taxon>
        <taxon>Scleractinia</taxon>
        <taxon>Astrocoeniina</taxon>
        <taxon>Pocilloporidae</taxon>
        <taxon>Pocillopora</taxon>
    </lineage>
</organism>
<dbReference type="Proteomes" id="UP001159428">
    <property type="component" value="Unassembled WGS sequence"/>
</dbReference>
<protein>
    <submittedName>
        <fullName evidence="1">Uncharacterized protein</fullName>
    </submittedName>
</protein>
<comment type="caution">
    <text evidence="1">The sequence shown here is derived from an EMBL/GenBank/DDBJ whole genome shotgun (WGS) entry which is preliminary data.</text>
</comment>
<sequence length="242" mass="26981">MADQINIHVTYEVTKRVIPCPKGEVVQGFAILFLQAFSDVLPREVEPSDVKFQLYVETFDEYVDLQGNEPLKDGMKLRALILGQSPFKPHPIQPETIYRLWSPVSKKNDGVMMRNPSTDIVTCDGTFTSGGDTLMETIDKTDGHTPAFSLVFKDGASTLLALTAHGKGNAVTATVITPPVKTPDDSIFEPEYFWSYTMFKQRNSDYYLGCDASGTLTLVENWNLEYPNPQALFIANKPNKST</sequence>
<dbReference type="EMBL" id="CALNXJ010000072">
    <property type="protein sequence ID" value="CAH3159496.1"/>
    <property type="molecule type" value="Genomic_DNA"/>
</dbReference>
<accession>A0AAU9XVY8</accession>
<gene>
    <name evidence="1" type="ORF">PMEA_00032114</name>
</gene>
<name>A0AAU9XVY8_9CNID</name>
<keyword evidence="2" id="KW-1185">Reference proteome</keyword>
<reference evidence="1 2" key="1">
    <citation type="submission" date="2022-05" db="EMBL/GenBank/DDBJ databases">
        <authorList>
            <consortium name="Genoscope - CEA"/>
            <person name="William W."/>
        </authorList>
    </citation>
    <scope>NUCLEOTIDE SEQUENCE [LARGE SCALE GENOMIC DNA]</scope>
</reference>
<evidence type="ECO:0000313" key="2">
    <source>
        <dbReference type="Proteomes" id="UP001159428"/>
    </source>
</evidence>
<dbReference type="AlphaFoldDB" id="A0AAU9XVY8"/>
<proteinExistence type="predicted"/>
<evidence type="ECO:0000313" key="1">
    <source>
        <dbReference type="EMBL" id="CAH3159496.1"/>
    </source>
</evidence>